<sequence length="315" mass="34567">MTATDKPGIDLGIIGFGKIARDQHRAALDASPVFRLAATVDPVNRAEGVEAFADLDSFLRQMPQVQAVALCTPPQVRFAVARQALLAGKHVLLEKPPGTTVSEVMTLERIACDQGRVLFTAWHSQFAPGIPGAKAWLADKRITGLTVTWREDVRRWHPGQDWIFAPGGTGVFDPGINAYSILTHILPVALYTTQAELEFPENRDTPIAARLKMLSEEGAPVDLDFDFRETGVQTWDMRIETDRGVLELSQGGATVIIDGQAIASESSLSGEYDRIYARFAQLIQRGESDVDLAPFRHVADAMMLGRRIQTAGFAW</sequence>
<proteinExistence type="predicted"/>
<gene>
    <name evidence="2" type="ORF">GL279_02665</name>
</gene>
<dbReference type="GO" id="GO:0000166">
    <property type="term" value="F:nucleotide binding"/>
    <property type="evidence" value="ECO:0007669"/>
    <property type="project" value="InterPro"/>
</dbReference>
<dbReference type="Gene3D" id="3.40.50.720">
    <property type="entry name" value="NAD(P)-binding Rossmann-like Domain"/>
    <property type="match status" value="1"/>
</dbReference>
<name>A0A844H4S2_9RHOB</name>
<dbReference type="RefSeq" id="WP_343039687.1">
    <property type="nucleotide sequence ID" value="NZ_WMIF01000002.1"/>
</dbReference>
<protein>
    <submittedName>
        <fullName evidence="2">Gfo/Idh/MocA family oxidoreductase</fullName>
    </submittedName>
</protein>
<dbReference type="PANTHER" id="PTHR43818">
    <property type="entry name" value="BCDNA.GH03377"/>
    <property type="match status" value="1"/>
</dbReference>
<dbReference type="Gene3D" id="3.30.360.10">
    <property type="entry name" value="Dihydrodipicolinate Reductase, domain 2"/>
    <property type="match status" value="1"/>
</dbReference>
<keyword evidence="3" id="KW-1185">Reference proteome</keyword>
<dbReference type="SUPFAM" id="SSF51735">
    <property type="entry name" value="NAD(P)-binding Rossmann-fold domains"/>
    <property type="match status" value="1"/>
</dbReference>
<dbReference type="PANTHER" id="PTHR43818:SF7">
    <property type="entry name" value="DEHYDROGENASE"/>
    <property type="match status" value="1"/>
</dbReference>
<evidence type="ECO:0000259" key="1">
    <source>
        <dbReference type="Pfam" id="PF01408"/>
    </source>
</evidence>
<feature type="domain" description="Gfo/Idh/MocA-like oxidoreductase N-terminal" evidence="1">
    <location>
        <begin position="11"/>
        <end position="119"/>
    </location>
</feature>
<dbReference type="Pfam" id="PF01408">
    <property type="entry name" value="GFO_IDH_MocA"/>
    <property type="match status" value="1"/>
</dbReference>
<organism evidence="2 3">
    <name type="scientific">Paracoccus limosus</name>
    <dbReference type="NCBI Taxonomy" id="913252"/>
    <lineage>
        <taxon>Bacteria</taxon>
        <taxon>Pseudomonadati</taxon>
        <taxon>Pseudomonadota</taxon>
        <taxon>Alphaproteobacteria</taxon>
        <taxon>Rhodobacterales</taxon>
        <taxon>Paracoccaceae</taxon>
        <taxon>Paracoccus</taxon>
    </lineage>
</organism>
<dbReference type="AlphaFoldDB" id="A0A844H4S2"/>
<evidence type="ECO:0000313" key="3">
    <source>
        <dbReference type="Proteomes" id="UP000442533"/>
    </source>
</evidence>
<comment type="caution">
    <text evidence="2">The sequence shown here is derived from an EMBL/GenBank/DDBJ whole genome shotgun (WGS) entry which is preliminary data.</text>
</comment>
<evidence type="ECO:0000313" key="2">
    <source>
        <dbReference type="EMBL" id="MTH33497.1"/>
    </source>
</evidence>
<dbReference type="Proteomes" id="UP000442533">
    <property type="component" value="Unassembled WGS sequence"/>
</dbReference>
<dbReference type="InterPro" id="IPR000683">
    <property type="entry name" value="Gfo/Idh/MocA-like_OxRdtase_N"/>
</dbReference>
<accession>A0A844H4S2</accession>
<dbReference type="EMBL" id="WMIF01000002">
    <property type="protein sequence ID" value="MTH33497.1"/>
    <property type="molecule type" value="Genomic_DNA"/>
</dbReference>
<reference evidence="2 3" key="1">
    <citation type="submission" date="2019-11" db="EMBL/GenBank/DDBJ databases">
        <authorList>
            <person name="Dong K."/>
        </authorList>
    </citation>
    <scope>NUCLEOTIDE SEQUENCE [LARGE SCALE GENOMIC DNA]</scope>
    <source>
        <strain evidence="2 3">JCM 17370</strain>
    </source>
</reference>
<dbReference type="InterPro" id="IPR050463">
    <property type="entry name" value="Gfo/Idh/MocA_oxidrdct_glycsds"/>
</dbReference>
<dbReference type="InterPro" id="IPR036291">
    <property type="entry name" value="NAD(P)-bd_dom_sf"/>
</dbReference>